<organism evidence="1 2">
    <name type="scientific">Rotaria sordida</name>
    <dbReference type="NCBI Taxonomy" id="392033"/>
    <lineage>
        <taxon>Eukaryota</taxon>
        <taxon>Metazoa</taxon>
        <taxon>Spiralia</taxon>
        <taxon>Gnathifera</taxon>
        <taxon>Rotifera</taxon>
        <taxon>Eurotatoria</taxon>
        <taxon>Bdelloidea</taxon>
        <taxon>Philodinida</taxon>
        <taxon>Philodinidae</taxon>
        <taxon>Rotaria</taxon>
    </lineage>
</organism>
<protein>
    <submittedName>
        <fullName evidence="1">Uncharacterized protein</fullName>
    </submittedName>
</protein>
<dbReference type="Proteomes" id="UP000663823">
    <property type="component" value="Unassembled WGS sequence"/>
</dbReference>
<gene>
    <name evidence="1" type="ORF">OTI717_LOCUS37176</name>
</gene>
<feature type="non-terminal residue" evidence="1">
    <location>
        <position position="22"/>
    </location>
</feature>
<dbReference type="EMBL" id="CAJOAX010017120">
    <property type="protein sequence ID" value="CAF4170551.1"/>
    <property type="molecule type" value="Genomic_DNA"/>
</dbReference>
<feature type="non-terminal residue" evidence="1">
    <location>
        <position position="1"/>
    </location>
</feature>
<name>A0A819ZZN8_9BILA</name>
<evidence type="ECO:0000313" key="1">
    <source>
        <dbReference type="EMBL" id="CAF4170551.1"/>
    </source>
</evidence>
<accession>A0A819ZZN8</accession>
<sequence>MKNITATFKLILKGLNINLPEN</sequence>
<evidence type="ECO:0000313" key="2">
    <source>
        <dbReference type="Proteomes" id="UP000663823"/>
    </source>
</evidence>
<comment type="caution">
    <text evidence="1">The sequence shown here is derived from an EMBL/GenBank/DDBJ whole genome shotgun (WGS) entry which is preliminary data.</text>
</comment>
<proteinExistence type="predicted"/>
<reference evidence="1" key="1">
    <citation type="submission" date="2021-02" db="EMBL/GenBank/DDBJ databases">
        <authorList>
            <person name="Nowell W R."/>
        </authorList>
    </citation>
    <scope>NUCLEOTIDE SEQUENCE</scope>
</reference>
<dbReference type="AlphaFoldDB" id="A0A819ZZN8"/>